<reference evidence="1 2" key="1">
    <citation type="submission" date="2018-06" db="EMBL/GenBank/DDBJ databases">
        <title>Comparative genomics reveals the genomic features of Rhizophagus irregularis, R. cerebriforme, R. diaphanum and Gigaspora rosea, and their symbiotic lifestyle signature.</title>
        <authorList>
            <person name="Morin E."/>
            <person name="San Clemente H."/>
            <person name="Chen E.C.H."/>
            <person name="De La Providencia I."/>
            <person name="Hainaut M."/>
            <person name="Kuo A."/>
            <person name="Kohler A."/>
            <person name="Murat C."/>
            <person name="Tang N."/>
            <person name="Roy S."/>
            <person name="Loubradou J."/>
            <person name="Henrissat B."/>
            <person name="Grigoriev I.V."/>
            <person name="Corradi N."/>
            <person name="Roux C."/>
            <person name="Martin F.M."/>
        </authorList>
    </citation>
    <scope>NUCLEOTIDE SEQUENCE [LARGE SCALE GENOMIC DNA]</scope>
    <source>
        <strain evidence="1 2">DAOM 194757</strain>
    </source>
</reference>
<comment type="caution">
    <text evidence="1">The sequence shown here is derived from an EMBL/GenBank/DDBJ whole genome shotgun (WGS) entry which is preliminary data.</text>
</comment>
<dbReference type="AlphaFoldDB" id="A0A397UM80"/>
<proteinExistence type="predicted"/>
<accession>A0A397UM80</accession>
<evidence type="ECO:0000313" key="2">
    <source>
        <dbReference type="Proteomes" id="UP000266673"/>
    </source>
</evidence>
<keyword evidence="2" id="KW-1185">Reference proteome</keyword>
<protein>
    <submittedName>
        <fullName evidence="1">Uncharacterized protein</fullName>
    </submittedName>
</protein>
<dbReference type="OrthoDB" id="2387492at2759"/>
<dbReference type="EMBL" id="QKWP01001142">
    <property type="protein sequence ID" value="RIB11352.1"/>
    <property type="molecule type" value="Genomic_DNA"/>
</dbReference>
<name>A0A397UM80_9GLOM</name>
<gene>
    <name evidence="1" type="ORF">C2G38_2042762</name>
</gene>
<organism evidence="1 2">
    <name type="scientific">Gigaspora rosea</name>
    <dbReference type="NCBI Taxonomy" id="44941"/>
    <lineage>
        <taxon>Eukaryota</taxon>
        <taxon>Fungi</taxon>
        <taxon>Fungi incertae sedis</taxon>
        <taxon>Mucoromycota</taxon>
        <taxon>Glomeromycotina</taxon>
        <taxon>Glomeromycetes</taxon>
        <taxon>Diversisporales</taxon>
        <taxon>Gigasporaceae</taxon>
        <taxon>Gigaspora</taxon>
    </lineage>
</organism>
<evidence type="ECO:0000313" key="1">
    <source>
        <dbReference type="EMBL" id="RIB11352.1"/>
    </source>
</evidence>
<sequence length="158" mass="17927">MSLMLEWDENDLFYLGFSFIRIKGNEALDAIPIDDVARLTKLCEFGSGEVLNRCISEAFDDVRSLLELNALNVEVPWVVNASKNFETLKNEVHKLAMSAIEEKKPMWETVESELQKIKIADLGYDHPLCSGILDDSSVPFTKIQKNCAKFLVRQVKNS</sequence>
<dbReference type="Proteomes" id="UP000266673">
    <property type="component" value="Unassembled WGS sequence"/>
</dbReference>